<proteinExistence type="predicted"/>
<dbReference type="Proteomes" id="UP001241758">
    <property type="component" value="Unassembled WGS sequence"/>
</dbReference>
<organism evidence="2 3">
    <name type="scientific">Actinoplanes sandaracinus</name>
    <dbReference type="NCBI Taxonomy" id="3045177"/>
    <lineage>
        <taxon>Bacteria</taxon>
        <taxon>Bacillati</taxon>
        <taxon>Actinomycetota</taxon>
        <taxon>Actinomycetes</taxon>
        <taxon>Micromonosporales</taxon>
        <taxon>Micromonosporaceae</taxon>
        <taxon>Actinoplanes</taxon>
    </lineage>
</organism>
<evidence type="ECO:0000313" key="2">
    <source>
        <dbReference type="EMBL" id="MDI6103327.1"/>
    </source>
</evidence>
<feature type="compositionally biased region" description="Basic and acidic residues" evidence="1">
    <location>
        <begin position="29"/>
        <end position="38"/>
    </location>
</feature>
<dbReference type="EMBL" id="JASCTH010000025">
    <property type="protein sequence ID" value="MDI6103327.1"/>
    <property type="molecule type" value="Genomic_DNA"/>
</dbReference>
<keyword evidence="3" id="KW-1185">Reference proteome</keyword>
<dbReference type="RefSeq" id="WP_282764352.1">
    <property type="nucleotide sequence ID" value="NZ_JASCTH010000025.1"/>
</dbReference>
<protein>
    <submittedName>
        <fullName evidence="2">Uncharacterized protein</fullName>
    </submittedName>
</protein>
<evidence type="ECO:0000313" key="3">
    <source>
        <dbReference type="Proteomes" id="UP001241758"/>
    </source>
</evidence>
<name>A0ABT6WUB2_9ACTN</name>
<sequence length="68" mass="7606">MNKRRGEYAGQLPKAKSGRGAHSASLEGRMTRQDEAKRRQQIIAEMMAKRLRGSKKSKEDSNEDASAD</sequence>
<evidence type="ECO:0000256" key="1">
    <source>
        <dbReference type="SAM" id="MobiDB-lite"/>
    </source>
</evidence>
<accession>A0ABT6WUB2</accession>
<reference evidence="2 3" key="1">
    <citation type="submission" date="2023-05" db="EMBL/GenBank/DDBJ databases">
        <title>Actinoplanes sp. NEAU-A12 genome sequencing.</title>
        <authorList>
            <person name="Wang Z.-S."/>
        </authorList>
    </citation>
    <scope>NUCLEOTIDE SEQUENCE [LARGE SCALE GENOMIC DNA]</scope>
    <source>
        <strain evidence="2 3">NEAU-A12</strain>
    </source>
</reference>
<comment type="caution">
    <text evidence="2">The sequence shown here is derived from an EMBL/GenBank/DDBJ whole genome shotgun (WGS) entry which is preliminary data.</text>
</comment>
<feature type="region of interest" description="Disordered" evidence="1">
    <location>
        <begin position="1"/>
        <end position="68"/>
    </location>
</feature>
<gene>
    <name evidence="2" type="ORF">QLQ12_32435</name>
</gene>